<evidence type="ECO:0000256" key="2">
    <source>
        <dbReference type="PROSITE-ProRule" id="PRU00176"/>
    </source>
</evidence>
<dbReference type="InterPro" id="IPR035979">
    <property type="entry name" value="RBD_domain_sf"/>
</dbReference>
<dbReference type="InterPro" id="IPR050374">
    <property type="entry name" value="RRT5_SRSF_SR"/>
</dbReference>
<evidence type="ECO:0000259" key="4">
    <source>
        <dbReference type="PROSITE" id="PS50102"/>
    </source>
</evidence>
<evidence type="ECO:0000256" key="3">
    <source>
        <dbReference type="SAM" id="MobiDB-lite"/>
    </source>
</evidence>
<name>A0ABP0P4X8_9DINO</name>
<protein>
    <submittedName>
        <fullName evidence="5">Pre-mRNA-splicing factor srp2</fullName>
    </submittedName>
</protein>
<dbReference type="InterPro" id="IPR012677">
    <property type="entry name" value="Nucleotide-bd_a/b_plait_sf"/>
</dbReference>
<gene>
    <name evidence="5" type="ORF">SCF082_LOCUS35229</name>
</gene>
<feature type="domain" description="RRM" evidence="4">
    <location>
        <begin position="262"/>
        <end position="336"/>
    </location>
</feature>
<dbReference type="Pfam" id="PF00076">
    <property type="entry name" value="RRM_1"/>
    <property type="match status" value="2"/>
</dbReference>
<dbReference type="PROSITE" id="PS50102">
    <property type="entry name" value="RRM"/>
    <property type="match status" value="2"/>
</dbReference>
<reference evidence="5 6" key="1">
    <citation type="submission" date="2024-02" db="EMBL/GenBank/DDBJ databases">
        <authorList>
            <person name="Chen Y."/>
            <person name="Shah S."/>
            <person name="Dougan E. K."/>
            <person name="Thang M."/>
            <person name="Chan C."/>
        </authorList>
    </citation>
    <scope>NUCLEOTIDE SEQUENCE [LARGE SCALE GENOMIC DNA]</scope>
</reference>
<sequence>MGWGGWGKEGGWGKGGEKGGKGGWSPWQPMFMKWGMKGKGWGKGSKGLKVDPALKCWIGNLPEGTSWKALQEHMNQAGKTTWVECFSGKGAGTGGVSYATAEEAANAITMLNGRPDRGQGGGDWKDGDEVAFRHRIQENPSSHPEAQHASGFETEVVSTSEVGKDAAGIEAPDPITALRSLLNGQAIMAHDLAAIGGLVEENQTVLRKVAMGFGGWGKGDWGKGDKGGKGGWSPWQPMFMKWGMKGKGWGKGSKGLKVDPALKCWIGNLPEGTSWKALQEHMNQAGKTTWVECFSGKGAGTGGVSYATAEEAANAITMLNGSLLNGQAIMVDVWVKQSDAPAS</sequence>
<dbReference type="SMART" id="SM00360">
    <property type="entry name" value="RRM"/>
    <property type="match status" value="2"/>
</dbReference>
<dbReference type="Proteomes" id="UP001642464">
    <property type="component" value="Unassembled WGS sequence"/>
</dbReference>
<evidence type="ECO:0000313" key="6">
    <source>
        <dbReference type="Proteomes" id="UP001642464"/>
    </source>
</evidence>
<feature type="region of interest" description="Disordered" evidence="3">
    <location>
        <begin position="1"/>
        <end position="26"/>
    </location>
</feature>
<feature type="compositionally biased region" description="Gly residues" evidence="3">
    <location>
        <begin position="1"/>
        <end position="14"/>
    </location>
</feature>
<dbReference type="SUPFAM" id="SSF54928">
    <property type="entry name" value="RNA-binding domain, RBD"/>
    <property type="match status" value="1"/>
</dbReference>
<feature type="domain" description="RRM" evidence="4">
    <location>
        <begin position="54"/>
        <end position="119"/>
    </location>
</feature>
<evidence type="ECO:0000313" key="5">
    <source>
        <dbReference type="EMBL" id="CAK9071096.1"/>
    </source>
</evidence>
<dbReference type="InterPro" id="IPR000504">
    <property type="entry name" value="RRM_dom"/>
</dbReference>
<dbReference type="Gene3D" id="3.30.70.330">
    <property type="match status" value="2"/>
</dbReference>
<dbReference type="PANTHER" id="PTHR23003:SF50">
    <property type="entry name" value="PROTEIN, PUTATIVE-RELATED"/>
    <property type="match status" value="1"/>
</dbReference>
<proteinExistence type="predicted"/>
<dbReference type="PANTHER" id="PTHR23003">
    <property type="entry name" value="RNA RECOGNITION MOTIF RRM DOMAIN CONTAINING PROTEIN"/>
    <property type="match status" value="1"/>
</dbReference>
<organism evidence="5 6">
    <name type="scientific">Durusdinium trenchii</name>
    <dbReference type="NCBI Taxonomy" id="1381693"/>
    <lineage>
        <taxon>Eukaryota</taxon>
        <taxon>Sar</taxon>
        <taxon>Alveolata</taxon>
        <taxon>Dinophyceae</taxon>
        <taxon>Suessiales</taxon>
        <taxon>Symbiodiniaceae</taxon>
        <taxon>Durusdinium</taxon>
    </lineage>
</organism>
<dbReference type="EMBL" id="CAXAMM010033334">
    <property type="protein sequence ID" value="CAK9071096.1"/>
    <property type="molecule type" value="Genomic_DNA"/>
</dbReference>
<keyword evidence="1 2" id="KW-0694">RNA-binding</keyword>
<evidence type="ECO:0000256" key="1">
    <source>
        <dbReference type="ARBA" id="ARBA00022884"/>
    </source>
</evidence>
<keyword evidence="6" id="KW-1185">Reference proteome</keyword>
<comment type="caution">
    <text evidence="5">The sequence shown here is derived from an EMBL/GenBank/DDBJ whole genome shotgun (WGS) entry which is preliminary data.</text>
</comment>
<accession>A0ABP0P4X8</accession>